<dbReference type="OrthoDB" id="120976at2759"/>
<sequence length="322" mass="36331">MCALSQKSDLVDSTFDQLLGEKSGIKEKELDKFIQDNSNEVLILLDGFDAMRTKTLDAASFGSILKALDRTAYKECIVCIATRPSHLETLMSKSLVQNPCTYIEVLGFTDEDVHEYVQKFHDKDPDSGNALIQTIEKSNTLRDFAKTPVLLLHMCLLWRESKQLPKTTSRLFTETIDHMFTRKHLSGYYASNTVIAIGKVALRGLTSANQRFSFQEDEFEPKALELALKAGILTKQRVIKNVKPHTNIQFMPKIVQEYCAAKYLQSLNLRFYHPKRTFFCDWVIQSTMDAQIEAASQQTDVPTTRQQEAHVHAPSAATGGGT</sequence>
<protein>
    <recommendedName>
        <fullName evidence="2">NACHT domain-containing protein</fullName>
    </recommendedName>
</protein>
<name>A0A913Z1Y9_PATMI</name>
<keyword evidence="4" id="KW-1185">Reference proteome</keyword>
<dbReference type="PANTHER" id="PTHR46312:SF2">
    <property type="entry name" value="NUCLEOTIDE-BINDING OLIGOMERIZATION DOMAIN-CONTAINING PROTEIN 2-LIKE"/>
    <property type="match status" value="1"/>
</dbReference>
<evidence type="ECO:0000259" key="2">
    <source>
        <dbReference type="Pfam" id="PF05729"/>
    </source>
</evidence>
<dbReference type="InterPro" id="IPR027417">
    <property type="entry name" value="P-loop_NTPase"/>
</dbReference>
<reference evidence="3" key="1">
    <citation type="submission" date="2022-11" db="UniProtKB">
        <authorList>
            <consortium name="EnsemblMetazoa"/>
        </authorList>
    </citation>
    <scope>IDENTIFICATION</scope>
</reference>
<dbReference type="RefSeq" id="XP_038045869.1">
    <property type="nucleotide sequence ID" value="XM_038189941.1"/>
</dbReference>
<feature type="compositionally biased region" description="Polar residues" evidence="1">
    <location>
        <begin position="295"/>
        <end position="306"/>
    </location>
</feature>
<accession>A0A913Z1Y9</accession>
<dbReference type="AlphaFoldDB" id="A0A913Z1Y9"/>
<proteinExistence type="predicted"/>
<evidence type="ECO:0000313" key="3">
    <source>
        <dbReference type="EnsemblMetazoa" id="XP_038045869.1"/>
    </source>
</evidence>
<feature type="domain" description="NACHT" evidence="2">
    <location>
        <begin position="17"/>
        <end position="123"/>
    </location>
</feature>
<organism evidence="3 4">
    <name type="scientific">Patiria miniata</name>
    <name type="common">Bat star</name>
    <name type="synonym">Asterina miniata</name>
    <dbReference type="NCBI Taxonomy" id="46514"/>
    <lineage>
        <taxon>Eukaryota</taxon>
        <taxon>Metazoa</taxon>
        <taxon>Echinodermata</taxon>
        <taxon>Eleutherozoa</taxon>
        <taxon>Asterozoa</taxon>
        <taxon>Asteroidea</taxon>
        <taxon>Valvatacea</taxon>
        <taxon>Valvatida</taxon>
        <taxon>Asterinidae</taxon>
        <taxon>Patiria</taxon>
    </lineage>
</organism>
<dbReference type="InterPro" id="IPR007111">
    <property type="entry name" value="NACHT_NTPase"/>
</dbReference>
<dbReference type="Proteomes" id="UP000887568">
    <property type="component" value="Unplaced"/>
</dbReference>
<evidence type="ECO:0000313" key="4">
    <source>
        <dbReference type="Proteomes" id="UP000887568"/>
    </source>
</evidence>
<dbReference type="PANTHER" id="PTHR46312">
    <property type="entry name" value="NACHT DOMAIN-CONTAINING PROTEIN"/>
    <property type="match status" value="1"/>
</dbReference>
<dbReference type="EnsemblMetazoa" id="XM_038189941.1">
    <property type="protein sequence ID" value="XP_038045869.1"/>
    <property type="gene ID" value="LOC119720299"/>
</dbReference>
<dbReference type="GeneID" id="119720299"/>
<dbReference type="OMA" id="CIVCIAT"/>
<dbReference type="Pfam" id="PF05729">
    <property type="entry name" value="NACHT"/>
    <property type="match status" value="1"/>
</dbReference>
<dbReference type="Gene3D" id="3.40.50.300">
    <property type="entry name" value="P-loop containing nucleotide triphosphate hydrolases"/>
    <property type="match status" value="1"/>
</dbReference>
<feature type="region of interest" description="Disordered" evidence="1">
    <location>
        <begin position="295"/>
        <end position="322"/>
    </location>
</feature>
<evidence type="ECO:0000256" key="1">
    <source>
        <dbReference type="SAM" id="MobiDB-lite"/>
    </source>
</evidence>